<dbReference type="Pfam" id="PF00873">
    <property type="entry name" value="ACR_tran"/>
    <property type="match status" value="1"/>
</dbReference>
<dbReference type="Proteomes" id="UP000239735">
    <property type="component" value="Unassembled WGS sequence"/>
</dbReference>
<dbReference type="Gene3D" id="3.30.2090.10">
    <property type="entry name" value="Multidrug efflux transporter AcrB TolC docking domain, DN and DC subdomains"/>
    <property type="match status" value="2"/>
</dbReference>
<feature type="transmembrane region" description="Helical" evidence="2">
    <location>
        <begin position="1062"/>
        <end position="1085"/>
    </location>
</feature>
<dbReference type="OrthoDB" id="9759330at2"/>
<evidence type="ECO:0000256" key="2">
    <source>
        <dbReference type="SAM" id="Phobius"/>
    </source>
</evidence>
<dbReference type="Gene3D" id="3.30.70.1430">
    <property type="entry name" value="Multidrug efflux transporter AcrB pore domain"/>
    <property type="match status" value="2"/>
</dbReference>
<dbReference type="PANTHER" id="PTHR32063:SF8">
    <property type="entry name" value="CATION EFFLUX PROTEIN"/>
    <property type="match status" value="1"/>
</dbReference>
<feature type="transmembrane region" description="Helical" evidence="2">
    <location>
        <begin position="461"/>
        <end position="480"/>
    </location>
</feature>
<feature type="transmembrane region" description="Helical" evidence="2">
    <location>
        <begin position="1026"/>
        <end position="1050"/>
    </location>
</feature>
<keyword evidence="2" id="KW-0472">Membrane</keyword>
<dbReference type="Gene3D" id="3.30.70.1320">
    <property type="entry name" value="Multidrug efflux transporter AcrB pore domain like"/>
    <property type="match status" value="1"/>
</dbReference>
<dbReference type="AlphaFoldDB" id="A0A2N9M5W6"/>
<dbReference type="Gene3D" id="3.30.70.1440">
    <property type="entry name" value="Multidrug efflux transporter AcrB pore domain"/>
    <property type="match status" value="1"/>
</dbReference>
<feature type="transmembrane region" description="Helical" evidence="2">
    <location>
        <begin position="926"/>
        <end position="948"/>
    </location>
</feature>
<organism evidence="3 4">
    <name type="scientific">Candidatus Sulfuritelmatomonas gaucii</name>
    <dbReference type="NCBI Taxonomy" id="2043161"/>
    <lineage>
        <taxon>Bacteria</taxon>
        <taxon>Pseudomonadati</taxon>
        <taxon>Acidobacteriota</taxon>
        <taxon>Terriglobia</taxon>
        <taxon>Terriglobales</taxon>
        <taxon>Acidobacteriaceae</taxon>
        <taxon>Candidatus Sulfuritelmatomonas</taxon>
    </lineage>
</organism>
<name>A0A2N9M5W6_9BACT</name>
<evidence type="ECO:0000313" key="3">
    <source>
        <dbReference type="EMBL" id="SPE30886.1"/>
    </source>
</evidence>
<feature type="transmembrane region" description="Helical" evidence="2">
    <location>
        <begin position="389"/>
        <end position="413"/>
    </location>
</feature>
<keyword evidence="2" id="KW-0812">Transmembrane</keyword>
<accession>A0A2N9M5W6</accession>
<proteinExistence type="predicted"/>
<sequence length="1112" mass="119840">MMWIVRLALRRPYTFVVFALLILILGVLSIETMPVDIFPNIDIPVVTVVWQFSGLSADQIANRIVTNAERGMTTTVNDIDHIESQSLVGVGIIKIFFHPKVNIAQAVAQVSAISQVQLRSLPPGTNPPFVIQYNASSVPVLQLGLSGPGLNEQQLNDIATQTIRIQLATVEGAQSPFPYGGKQREIMVDLDLNALQAKGLSPADVVNAIAAQNVIAPSGTIKLDRFEYEVETNSAPTLLDTLNNLPIKTVNGAVVYIRDVAHVRDGNPPQTNIVRVDGHRALMMNILKIGSTSTLDIIKGVRDILSKPGFKGQLPPTLKIAALSDQSIFVRGAISGVVREAIIAACLTATMILIFLGSWRSTIIIAVSIPLSILSSLILLDALHETINIMTLGGMALAVGILVDDATVAIENINRYLETGRELEQAIIDGSAQIATPALVSTLAICIVFVPMFFLSGVAHYLFVPLAEAVVFAMLASYFLSRTLVPTMAKYMLREHDDADVHRKRASRNPFTRFQLGFESGFERFRRGYLGLLTFCVDHSGAFLLVFLALVVASFGLTPWLGQDFFPSVDSGQFMIHVRAHTGTRIEETASICDHVEQTIRQQIPASELVTILDNIGLPYSSLNLSYSVSAPVGPSDADIQVQLSRNHHPTDAYVQRLRAVLARDYPGVTFYEVPVDIVTQILDFGLAAPIDIQIIGPNLYANRALADRMLNEVRYVPGATDVRIQQPFNYPNFTVNVDRTRAENTGLTQQNVAQSLLVALSGSFQTSPNFYLDPRNGVSYSIAIQSPQYRMDNLAALEGLPVTSSATIAASTQPSTSTSTGAPGAAPLGSVSSAQTSGAATAAPGAGKPVQVLANLATIVPGAEQGEISHYDIQPVVDIYTNVEGTDLGSVTRDMQKIVARHQNDLPRGSSFILRGQSETMHSSYVGLLSGLAFSILLVYLLIVVNFQSWLDPFLIISALPAALAGIVWFLFLTGTRLSVPALTGAIMCMGVATANSILVVSFAREELEVLVGDARNAALNAGFVRLRPVLMTALAMIIGMVPMALGLGDGGEQNAPLGRAVIGGLLLATVATLFFVPAFFSFIHGRLERTRERERDTASEGLDEFDGRPE</sequence>
<dbReference type="Gene3D" id="1.20.1640.10">
    <property type="entry name" value="Multidrug efflux transporter AcrB transmembrane domain"/>
    <property type="match status" value="2"/>
</dbReference>
<evidence type="ECO:0000313" key="4">
    <source>
        <dbReference type="Proteomes" id="UP000239735"/>
    </source>
</evidence>
<dbReference type="EMBL" id="OKRB01000142">
    <property type="protein sequence ID" value="SPE30886.1"/>
    <property type="molecule type" value="Genomic_DNA"/>
</dbReference>
<gene>
    <name evidence="3" type="ORF">SBA5_800004</name>
</gene>
<dbReference type="SUPFAM" id="SSF82693">
    <property type="entry name" value="Multidrug efflux transporter AcrB pore domain, PN1, PN2, PC1 and PC2 subdomains"/>
    <property type="match status" value="2"/>
</dbReference>
<dbReference type="InterPro" id="IPR027463">
    <property type="entry name" value="AcrB_DN_DC_subdom"/>
</dbReference>
<feature type="region of interest" description="Disordered" evidence="1">
    <location>
        <begin position="812"/>
        <end position="833"/>
    </location>
</feature>
<dbReference type="PANTHER" id="PTHR32063">
    <property type="match status" value="1"/>
</dbReference>
<protein>
    <submittedName>
        <fullName evidence="3">RND transporter, hydrophobe/amphiphile efflux-1 (HAE1) family, permease protein</fullName>
    </submittedName>
</protein>
<dbReference type="SUPFAM" id="SSF82714">
    <property type="entry name" value="Multidrug efflux transporter AcrB TolC docking domain, DN and DC subdomains"/>
    <property type="match status" value="2"/>
</dbReference>
<dbReference type="GO" id="GO:0042910">
    <property type="term" value="F:xenobiotic transmembrane transporter activity"/>
    <property type="evidence" value="ECO:0007669"/>
    <property type="project" value="TreeGrafter"/>
</dbReference>
<evidence type="ECO:0000256" key="1">
    <source>
        <dbReference type="SAM" id="MobiDB-lite"/>
    </source>
</evidence>
<feature type="transmembrane region" description="Helical" evidence="2">
    <location>
        <begin position="337"/>
        <end position="356"/>
    </location>
</feature>
<feature type="transmembrane region" description="Helical" evidence="2">
    <location>
        <begin position="955"/>
        <end position="973"/>
    </location>
</feature>
<keyword evidence="2" id="KW-1133">Transmembrane helix</keyword>
<feature type="transmembrane region" description="Helical" evidence="2">
    <location>
        <begin position="434"/>
        <end position="455"/>
    </location>
</feature>
<dbReference type="PRINTS" id="PR00702">
    <property type="entry name" value="ACRIFLAVINRP"/>
</dbReference>
<dbReference type="InterPro" id="IPR001036">
    <property type="entry name" value="Acrflvin-R"/>
</dbReference>
<feature type="transmembrane region" description="Helical" evidence="2">
    <location>
        <begin position="363"/>
        <end position="383"/>
    </location>
</feature>
<reference evidence="4" key="1">
    <citation type="submission" date="2018-02" db="EMBL/GenBank/DDBJ databases">
        <authorList>
            <person name="Hausmann B."/>
        </authorList>
    </citation>
    <scope>NUCLEOTIDE SEQUENCE [LARGE SCALE GENOMIC DNA]</scope>
    <source>
        <strain evidence="4">Peat soil MAG SbA5</strain>
    </source>
</reference>
<dbReference type="SUPFAM" id="SSF82866">
    <property type="entry name" value="Multidrug efflux transporter AcrB transmembrane domain"/>
    <property type="match status" value="2"/>
</dbReference>
<dbReference type="GO" id="GO:0005886">
    <property type="term" value="C:plasma membrane"/>
    <property type="evidence" value="ECO:0007669"/>
    <property type="project" value="TreeGrafter"/>
</dbReference>
<feature type="transmembrane region" description="Helical" evidence="2">
    <location>
        <begin position="529"/>
        <end position="557"/>
    </location>
</feature>
<feature type="transmembrane region" description="Helical" evidence="2">
    <location>
        <begin position="979"/>
        <end position="1005"/>
    </location>
</feature>